<organism evidence="8 9">
    <name type="scientific">Tigriopus californicus</name>
    <name type="common">Marine copepod</name>
    <dbReference type="NCBI Taxonomy" id="6832"/>
    <lineage>
        <taxon>Eukaryota</taxon>
        <taxon>Metazoa</taxon>
        <taxon>Ecdysozoa</taxon>
        <taxon>Arthropoda</taxon>
        <taxon>Crustacea</taxon>
        <taxon>Multicrustacea</taxon>
        <taxon>Hexanauplia</taxon>
        <taxon>Copepoda</taxon>
        <taxon>Harpacticoida</taxon>
        <taxon>Harpacticidae</taxon>
        <taxon>Tigriopus</taxon>
    </lineage>
</organism>
<dbReference type="AlphaFoldDB" id="A0A553P079"/>
<evidence type="ECO:0000313" key="8">
    <source>
        <dbReference type="EMBL" id="TRY71083.1"/>
    </source>
</evidence>
<dbReference type="Proteomes" id="UP000318571">
    <property type="component" value="Chromosome 9"/>
</dbReference>
<evidence type="ECO:0000256" key="6">
    <source>
        <dbReference type="ARBA" id="ARBA00023136"/>
    </source>
</evidence>
<comment type="subcellular location">
    <subcellularLocation>
        <location evidence="1">Golgi apparatus membrane</location>
        <topology evidence="1">Single-pass type II membrane protein</topology>
    </subcellularLocation>
</comment>
<dbReference type="InterPro" id="IPR029044">
    <property type="entry name" value="Nucleotide-diphossugar_trans"/>
</dbReference>
<dbReference type="GO" id="GO:0006688">
    <property type="term" value="P:glycosphingolipid biosynthetic process"/>
    <property type="evidence" value="ECO:0007669"/>
    <property type="project" value="TreeGrafter"/>
</dbReference>
<keyword evidence="4" id="KW-0808">Transferase</keyword>
<dbReference type="InterPro" id="IPR007652">
    <property type="entry name" value="A1-4-GlycosylTfrase_dom"/>
</dbReference>
<keyword evidence="9" id="KW-1185">Reference proteome</keyword>
<evidence type="ECO:0000256" key="4">
    <source>
        <dbReference type="ARBA" id="ARBA00022679"/>
    </source>
</evidence>
<proteinExistence type="inferred from homology"/>
<evidence type="ECO:0000256" key="5">
    <source>
        <dbReference type="ARBA" id="ARBA00023034"/>
    </source>
</evidence>
<dbReference type="SUPFAM" id="SSF53448">
    <property type="entry name" value="Nucleotide-diphospho-sugar transferases"/>
    <property type="match status" value="2"/>
</dbReference>
<accession>A0A553P079</accession>
<dbReference type="InterPro" id="IPR007577">
    <property type="entry name" value="GlycoTrfase_DXD_sugar-bd_CS"/>
</dbReference>
<evidence type="ECO:0000313" key="9">
    <source>
        <dbReference type="Proteomes" id="UP000318571"/>
    </source>
</evidence>
<keyword evidence="3" id="KW-0328">Glycosyltransferase</keyword>
<protein>
    <recommendedName>
        <fullName evidence="7">Alpha 1,4-glycosyltransferase domain-containing protein</fullName>
    </recommendedName>
</protein>
<dbReference type="PANTHER" id="PTHR12042">
    <property type="entry name" value="LACTOSYLCERAMIDE 4-ALPHA-GALACTOSYLTRANSFERASE ALPHA- 1,4-GALACTOSYLTRANSFERASE"/>
    <property type="match status" value="1"/>
</dbReference>
<feature type="non-terminal residue" evidence="8">
    <location>
        <position position="1"/>
    </location>
</feature>
<comment type="similarity">
    <text evidence="2">Belongs to the glycosyltransferase 32 family.</text>
</comment>
<keyword evidence="6" id="KW-0472">Membrane</keyword>
<dbReference type="GO" id="GO:0016758">
    <property type="term" value="F:hexosyltransferase activity"/>
    <property type="evidence" value="ECO:0007669"/>
    <property type="project" value="TreeGrafter"/>
</dbReference>
<feature type="domain" description="Alpha 1,4-glycosyltransferase" evidence="7">
    <location>
        <begin position="160"/>
        <end position="276"/>
    </location>
</feature>
<dbReference type="InterPro" id="IPR051981">
    <property type="entry name" value="Glycosyltransf_32"/>
</dbReference>
<evidence type="ECO:0000256" key="3">
    <source>
        <dbReference type="ARBA" id="ARBA00022676"/>
    </source>
</evidence>
<evidence type="ECO:0000256" key="1">
    <source>
        <dbReference type="ARBA" id="ARBA00004323"/>
    </source>
</evidence>
<dbReference type="PANTHER" id="PTHR12042:SF21">
    <property type="entry name" value="ALPHA1,4-GALACTOSYLTRANSFERASE 1-RELATED"/>
    <property type="match status" value="1"/>
</dbReference>
<evidence type="ECO:0000256" key="2">
    <source>
        <dbReference type="ARBA" id="ARBA00009003"/>
    </source>
</evidence>
<keyword evidence="5" id="KW-0333">Golgi apparatus</keyword>
<feature type="domain" description="Alpha 1,4-glycosyltransferase" evidence="7">
    <location>
        <begin position="487"/>
        <end position="600"/>
    </location>
</feature>
<dbReference type="Pfam" id="PF04488">
    <property type="entry name" value="Gly_transf_sug"/>
    <property type="match status" value="1"/>
</dbReference>
<dbReference type="Pfam" id="PF04572">
    <property type="entry name" value="Gb3_synth"/>
    <property type="match status" value="2"/>
</dbReference>
<dbReference type="EMBL" id="VCGU01000009">
    <property type="protein sequence ID" value="TRY71083.1"/>
    <property type="molecule type" value="Genomic_DNA"/>
</dbReference>
<gene>
    <name evidence="8" type="ORF">TCAL_04271</name>
</gene>
<sequence>CPSTRIIDLPDLEDELPLETKVFFIESSGRDHLLHRQACAVESALRASNIPLAVMVFTAQQLDLSHNATCHLFLGHPESRLIFRHISREKFFQDTPLQAIFEEGGLDSGPFQKYGGWYSDLDVVFMKDTSHLRNVITGDHNQLDGEGDVIGQTVNNAVFHFDKGHPFINLCVEKFAHTFDPSVRLSGGPRTMSDALKELCGMDKSAVIHRRTFKPDRCHGVDIVKQRVLYPMGWFGVSDLVSELKSRSEWEARFIHSVTVHLFNSIAGSQKVIQKPRFYGSDVPAYLYLAERLCVTYVSASIQGSCHITDEKCAICPKQEVIPLIHLEDVSFWSEKGIMFFIESADRTHLLPRQACSVESALKTNPNLYIIVAMTTDTLDLSSNVTCHLYSQFGERRLFFRHVDASELSQRTPLQDLFKSNLLWDSQYGIVQLSDALRLLLVQRYGGVYSDLDMIYLQSVEGLRNFISGDHNRNDYKFTMISNGIFHFSPNHTFTQEILRRFATTFNPEDRLSGGPELFTRAFEEFCRIRIAQLREGDEDLSGTPCHGLMDVLWSKKFYPVGWFDYDVLISHKRKEIEWIEFFSNSYAVHFYNSLSENKTKMLRRKFYGADIPALLFLALSQCPVAFESERMF</sequence>
<dbReference type="Gene3D" id="3.90.550.20">
    <property type="match status" value="2"/>
</dbReference>
<comment type="caution">
    <text evidence="8">The sequence shown here is derived from an EMBL/GenBank/DDBJ whole genome shotgun (WGS) entry which is preliminary data.</text>
</comment>
<reference evidence="8 9" key="1">
    <citation type="journal article" date="2018" name="Nat. Ecol. Evol.">
        <title>Genomic signatures of mitonuclear coevolution across populations of Tigriopus californicus.</title>
        <authorList>
            <person name="Barreto F.S."/>
            <person name="Watson E.T."/>
            <person name="Lima T.G."/>
            <person name="Willett C.S."/>
            <person name="Edmands S."/>
            <person name="Li W."/>
            <person name="Burton R.S."/>
        </authorList>
    </citation>
    <scope>NUCLEOTIDE SEQUENCE [LARGE SCALE GENOMIC DNA]</scope>
    <source>
        <strain evidence="8 9">San Diego</strain>
    </source>
</reference>
<evidence type="ECO:0000259" key="7">
    <source>
        <dbReference type="Pfam" id="PF04572"/>
    </source>
</evidence>
<name>A0A553P079_TIGCA</name>
<dbReference type="GO" id="GO:0000139">
    <property type="term" value="C:Golgi membrane"/>
    <property type="evidence" value="ECO:0007669"/>
    <property type="project" value="UniProtKB-SubCell"/>
</dbReference>